<evidence type="ECO:0000256" key="4">
    <source>
        <dbReference type="ARBA" id="ARBA00022519"/>
    </source>
</evidence>
<keyword evidence="11 15" id="KW-1133">Transmembrane helix</keyword>
<protein>
    <submittedName>
        <fullName evidence="18">Penicillin-binding protein 2</fullName>
    </submittedName>
</protein>
<evidence type="ECO:0000256" key="14">
    <source>
        <dbReference type="SAM" id="MobiDB-lite"/>
    </source>
</evidence>
<dbReference type="InterPro" id="IPR001460">
    <property type="entry name" value="PCN-bd_Tpept"/>
</dbReference>
<keyword evidence="13" id="KW-0961">Cell wall biogenesis/degradation</keyword>
<reference evidence="18" key="1">
    <citation type="journal article" date="2020" name="mSystems">
        <title>Genome- and Community-Level Interaction Insights into Carbon Utilization and Element Cycling Functions of Hydrothermarchaeota in Hydrothermal Sediment.</title>
        <authorList>
            <person name="Zhou Z."/>
            <person name="Liu Y."/>
            <person name="Xu W."/>
            <person name="Pan J."/>
            <person name="Luo Z.H."/>
            <person name="Li M."/>
        </authorList>
    </citation>
    <scope>NUCLEOTIDE SEQUENCE [LARGE SCALE GENOMIC DNA]</scope>
    <source>
        <strain evidence="18">SpSt-855</strain>
    </source>
</reference>
<keyword evidence="9" id="KW-0133">Cell shape</keyword>
<evidence type="ECO:0000259" key="17">
    <source>
        <dbReference type="Pfam" id="PF03717"/>
    </source>
</evidence>
<dbReference type="EMBL" id="DTKL01000053">
    <property type="protein sequence ID" value="HGY94665.1"/>
    <property type="molecule type" value="Genomic_DNA"/>
</dbReference>
<dbReference type="GO" id="GO:0071972">
    <property type="term" value="F:peptidoglycan L,D-transpeptidase activity"/>
    <property type="evidence" value="ECO:0007669"/>
    <property type="project" value="TreeGrafter"/>
</dbReference>
<name>A0A7V5CU10_9BACT</name>
<dbReference type="Pfam" id="PF00905">
    <property type="entry name" value="Transpeptidase"/>
    <property type="match status" value="1"/>
</dbReference>
<dbReference type="PANTHER" id="PTHR30627:SF2">
    <property type="entry name" value="PEPTIDOGLYCAN D,D-TRANSPEPTIDASE MRDA"/>
    <property type="match status" value="1"/>
</dbReference>
<keyword evidence="4" id="KW-0997">Cell inner membrane</keyword>
<evidence type="ECO:0000256" key="9">
    <source>
        <dbReference type="ARBA" id="ARBA00022960"/>
    </source>
</evidence>
<evidence type="ECO:0000256" key="1">
    <source>
        <dbReference type="ARBA" id="ARBA00004167"/>
    </source>
</evidence>
<keyword evidence="10" id="KW-0573">Peptidoglycan synthesis</keyword>
<proteinExistence type="predicted"/>
<sequence>MATNRDEKLSPGKLTASQYLIVAILLVLSFGLWRLQVVGAQNYHALAQANRIRKVPILAPRGRIFDRDGRLIVDNYQSVTCYLVRDQNHDITPDLPLIARGLDMTLDQVKSVLRHYRYSPKYQPIPLKEDITPSEQQFIAAHQDELPELDTIEEYRRLYPKNGFAAALIGYVGEVSEAMLNNPRFAYYQPGDVVGESGVEESYDPILRGVDGSRDIIVNSHGREVGVLGTEPAKPGKDLRLTIDLDIQRAAENALGNRNGAVVALDPHTGEILALVSHPTFDPNAFTTHISRKEWDALVTDPEHPLMDKAIQALSAPGSTFKLIMAVAGLQTGIAQNLNVDCQGGAYFYGHWFACDAHHGEVNINTAIPYSCDTYFYTLAQKLGIDTIAKWAHKFGIGQKTGVDLPGEAAGTMPSTAWKMKTFHQPWYPGETISVGIGQGAIQVTPIQMARALGGIASGGVLKRPHVVFPSELPPEYYKAMLANYPGSGNVTVPISTATWETVTDAMANVTQEPIGTAYSSRLQGIDFAGKTGTAQVVSQDFGAKGISHVAAQRPNAWFVGMAPRRNPDIVVAVFWEHGGWGTDVAHIAAQVIDAYVTKQRRLQHNLVADQSSPAAAPASVPASAAPNGQASTPAKPAKTDASTSGKSKGKQQTAKVDVGAIWSNPEHPGFLGGRPLSSFHRTSRSQAAALASVYAGHFFVSIGKLGTELRSGKQ</sequence>
<comment type="caution">
    <text evidence="18">The sequence shown here is derived from an EMBL/GenBank/DDBJ whole genome shotgun (WGS) entry which is preliminary data.</text>
</comment>
<dbReference type="Gene3D" id="3.90.1310.10">
    <property type="entry name" value="Penicillin-binding protein 2a (Domain 2)"/>
    <property type="match status" value="1"/>
</dbReference>
<keyword evidence="7 15" id="KW-0812">Transmembrane</keyword>
<evidence type="ECO:0000256" key="12">
    <source>
        <dbReference type="ARBA" id="ARBA00023136"/>
    </source>
</evidence>
<organism evidence="18">
    <name type="scientific">Acidobacterium capsulatum</name>
    <dbReference type="NCBI Taxonomy" id="33075"/>
    <lineage>
        <taxon>Bacteria</taxon>
        <taxon>Pseudomonadati</taxon>
        <taxon>Acidobacteriota</taxon>
        <taxon>Terriglobia</taxon>
        <taxon>Terriglobales</taxon>
        <taxon>Acidobacteriaceae</taxon>
        <taxon>Acidobacterium</taxon>
    </lineage>
</organism>
<feature type="domain" description="Penicillin-binding protein dimerisation" evidence="17">
    <location>
        <begin position="57"/>
        <end position="226"/>
    </location>
</feature>
<dbReference type="Pfam" id="PF03717">
    <property type="entry name" value="PBP_dimer"/>
    <property type="match status" value="1"/>
</dbReference>
<evidence type="ECO:0000256" key="6">
    <source>
        <dbReference type="ARBA" id="ARBA00022670"/>
    </source>
</evidence>
<dbReference type="AlphaFoldDB" id="A0A7V5CU10"/>
<dbReference type="GO" id="GO:0005886">
    <property type="term" value="C:plasma membrane"/>
    <property type="evidence" value="ECO:0007669"/>
    <property type="project" value="UniProtKB-SubCell"/>
</dbReference>
<evidence type="ECO:0000256" key="5">
    <source>
        <dbReference type="ARBA" id="ARBA00022645"/>
    </source>
</evidence>
<dbReference type="GO" id="GO:0009252">
    <property type="term" value="P:peptidoglycan biosynthetic process"/>
    <property type="evidence" value="ECO:0007669"/>
    <property type="project" value="UniProtKB-KW"/>
</dbReference>
<gene>
    <name evidence="18" type="primary">mrdA</name>
    <name evidence="18" type="ORF">ENW50_08300</name>
</gene>
<keyword evidence="6" id="KW-0645">Protease</keyword>
<dbReference type="PANTHER" id="PTHR30627">
    <property type="entry name" value="PEPTIDOGLYCAN D,D-TRANSPEPTIDASE"/>
    <property type="match status" value="1"/>
</dbReference>
<evidence type="ECO:0000256" key="2">
    <source>
        <dbReference type="ARBA" id="ARBA00004236"/>
    </source>
</evidence>
<dbReference type="GO" id="GO:0008658">
    <property type="term" value="F:penicillin binding"/>
    <property type="evidence" value="ECO:0007669"/>
    <property type="project" value="InterPro"/>
</dbReference>
<dbReference type="GO" id="GO:0008360">
    <property type="term" value="P:regulation of cell shape"/>
    <property type="evidence" value="ECO:0007669"/>
    <property type="project" value="UniProtKB-KW"/>
</dbReference>
<dbReference type="SUPFAM" id="SSF56601">
    <property type="entry name" value="beta-lactamase/transpeptidase-like"/>
    <property type="match status" value="1"/>
</dbReference>
<dbReference type="GO" id="GO:0071555">
    <property type="term" value="P:cell wall organization"/>
    <property type="evidence" value="ECO:0007669"/>
    <property type="project" value="UniProtKB-KW"/>
</dbReference>
<evidence type="ECO:0000256" key="13">
    <source>
        <dbReference type="ARBA" id="ARBA00023316"/>
    </source>
</evidence>
<keyword evidence="8" id="KW-0378">Hydrolase</keyword>
<evidence type="ECO:0000256" key="15">
    <source>
        <dbReference type="SAM" id="Phobius"/>
    </source>
</evidence>
<evidence type="ECO:0000256" key="11">
    <source>
        <dbReference type="ARBA" id="ARBA00022989"/>
    </source>
</evidence>
<feature type="transmembrane region" description="Helical" evidence="15">
    <location>
        <begin position="12"/>
        <end position="33"/>
    </location>
</feature>
<dbReference type="InterPro" id="IPR012338">
    <property type="entry name" value="Beta-lactam/transpept-like"/>
</dbReference>
<dbReference type="InterPro" id="IPR017790">
    <property type="entry name" value="Penicillin-binding_protein_2"/>
</dbReference>
<evidence type="ECO:0000256" key="10">
    <source>
        <dbReference type="ARBA" id="ARBA00022984"/>
    </source>
</evidence>
<feature type="region of interest" description="Disordered" evidence="14">
    <location>
        <begin position="610"/>
        <end position="655"/>
    </location>
</feature>
<evidence type="ECO:0000256" key="7">
    <source>
        <dbReference type="ARBA" id="ARBA00022692"/>
    </source>
</evidence>
<keyword evidence="12 15" id="KW-0472">Membrane</keyword>
<keyword evidence="5" id="KW-0121">Carboxypeptidase</keyword>
<feature type="compositionally biased region" description="Polar residues" evidence="14">
    <location>
        <begin position="641"/>
        <end position="655"/>
    </location>
</feature>
<evidence type="ECO:0000256" key="3">
    <source>
        <dbReference type="ARBA" id="ARBA00022475"/>
    </source>
</evidence>
<dbReference type="InterPro" id="IPR050515">
    <property type="entry name" value="Beta-lactam/transpept"/>
</dbReference>
<dbReference type="Gene3D" id="3.40.710.10">
    <property type="entry name" value="DD-peptidase/beta-lactamase superfamily"/>
    <property type="match status" value="1"/>
</dbReference>
<dbReference type="InterPro" id="IPR036138">
    <property type="entry name" value="PBP_dimer_sf"/>
</dbReference>
<comment type="subcellular location">
    <subcellularLocation>
        <location evidence="2">Cell membrane</location>
    </subcellularLocation>
    <subcellularLocation>
        <location evidence="1">Membrane</location>
        <topology evidence="1">Single-pass membrane protein</topology>
    </subcellularLocation>
</comment>
<dbReference type="GO" id="GO:0006508">
    <property type="term" value="P:proteolysis"/>
    <property type="evidence" value="ECO:0007669"/>
    <property type="project" value="UniProtKB-KW"/>
</dbReference>
<evidence type="ECO:0000256" key="8">
    <source>
        <dbReference type="ARBA" id="ARBA00022801"/>
    </source>
</evidence>
<feature type="compositionally biased region" description="Low complexity" evidence="14">
    <location>
        <begin position="612"/>
        <end position="627"/>
    </location>
</feature>
<dbReference type="InterPro" id="IPR005311">
    <property type="entry name" value="PBP_dimer"/>
</dbReference>
<dbReference type="NCBIfam" id="TIGR03423">
    <property type="entry name" value="pbp2_mrdA"/>
    <property type="match status" value="1"/>
</dbReference>
<accession>A0A7V5CU10</accession>
<evidence type="ECO:0000313" key="18">
    <source>
        <dbReference type="EMBL" id="HGY94665.1"/>
    </source>
</evidence>
<dbReference type="SUPFAM" id="SSF56519">
    <property type="entry name" value="Penicillin binding protein dimerisation domain"/>
    <property type="match status" value="1"/>
</dbReference>
<dbReference type="Gene3D" id="3.30.1390.30">
    <property type="entry name" value="Penicillin-binding protein 2a, domain 3"/>
    <property type="match status" value="1"/>
</dbReference>
<evidence type="ECO:0000259" key="16">
    <source>
        <dbReference type="Pfam" id="PF00905"/>
    </source>
</evidence>
<feature type="domain" description="Penicillin-binding protein transpeptidase" evidence="16">
    <location>
        <begin position="260"/>
        <end position="591"/>
    </location>
</feature>
<dbReference type="GO" id="GO:0009002">
    <property type="term" value="F:serine-type D-Ala-D-Ala carboxypeptidase activity"/>
    <property type="evidence" value="ECO:0007669"/>
    <property type="project" value="InterPro"/>
</dbReference>
<keyword evidence="3" id="KW-1003">Cell membrane</keyword>